<keyword evidence="5 9" id="KW-0997">Cell inner membrane</keyword>
<evidence type="ECO:0000256" key="3">
    <source>
        <dbReference type="ARBA" id="ARBA00022448"/>
    </source>
</evidence>
<dbReference type="KEGG" id="gfu:KM031_06840"/>
<dbReference type="InterPro" id="IPR050739">
    <property type="entry name" value="MFP"/>
</dbReference>
<reference evidence="13" key="1">
    <citation type="submission" date="2021-06" db="EMBL/GenBank/DDBJ databases">
        <title>Direct submission.</title>
        <authorList>
            <person name="Lee C.-S."/>
            <person name="Jin L."/>
        </authorList>
    </citation>
    <scope>NUCLEOTIDE SEQUENCE</scope>
    <source>
        <strain evidence="13">Con5</strain>
    </source>
</reference>
<evidence type="ECO:0000256" key="6">
    <source>
        <dbReference type="ARBA" id="ARBA00022692"/>
    </source>
</evidence>
<dbReference type="GO" id="GO:0005886">
    <property type="term" value="C:plasma membrane"/>
    <property type="evidence" value="ECO:0007669"/>
    <property type="project" value="UniProtKB-SubCell"/>
</dbReference>
<dbReference type="Proteomes" id="UP000679352">
    <property type="component" value="Chromosome"/>
</dbReference>
<feature type="region of interest" description="Disordered" evidence="10">
    <location>
        <begin position="1"/>
        <end position="41"/>
    </location>
</feature>
<comment type="similarity">
    <text evidence="2 9">Belongs to the membrane fusion protein (MFP) (TC 8.A.1) family.</text>
</comment>
<feature type="domain" description="AprE-like beta-barrel" evidence="12">
    <location>
        <begin position="372"/>
        <end position="461"/>
    </location>
</feature>
<accession>A0A975P8G4</accession>
<sequence>MSEPTAKDGPKDDALPAATPAQTPPAPRPDPTPPALAASGPPATVATAAAAADGPLPWSARMPVTLGFITLAVLFGGFGFWSVSTNISGAVVASGQIEVESHRQVVQHPDGGVVKSIAVQEGDTVAAGDLLITLDGAVIHSELAIVEGQLFEIMARRARLSAERDDLTVVTFPPDLIEMGKARPEVTEQMEGQVHLFAARADTLAKQTAQLSERRAQIESQIDGIAAQSEALVTQLDLIRRELADQQSLLDKGLAQSSRVLGLQREEARLRGQVGELIASKAQSQESISETELEILRLAASRREEANTQLRDIGYQELELAERRRALVEQVARLEIRAPVSGIVLGLQVTTPRSVLRPADPVLYLIPQDRPLVIAAQVSPIHVDQVYAGQEARLHFSAFSSRTTPELNGHVIMVSADALTDQRNQASYYRAEIVLDPGEIDKLKGLTLLPGMPVEAFIKTEDRTPLAYLLKPFTDYFGRAFRES</sequence>
<dbReference type="PRINTS" id="PR01490">
    <property type="entry name" value="RTXTOXIND"/>
</dbReference>
<comment type="subcellular location">
    <subcellularLocation>
        <location evidence="1 9">Cell inner membrane</location>
        <topology evidence="1 9">Single-pass membrane protein</topology>
    </subcellularLocation>
</comment>
<keyword evidence="4 9" id="KW-1003">Cell membrane</keyword>
<evidence type="ECO:0000256" key="10">
    <source>
        <dbReference type="SAM" id="MobiDB-lite"/>
    </source>
</evidence>
<keyword evidence="8" id="KW-0472">Membrane</keyword>
<evidence type="ECO:0000259" key="11">
    <source>
        <dbReference type="Pfam" id="PF25994"/>
    </source>
</evidence>
<dbReference type="InterPro" id="IPR010129">
    <property type="entry name" value="T1SS_HlyD"/>
</dbReference>
<evidence type="ECO:0000313" key="14">
    <source>
        <dbReference type="Proteomes" id="UP000679352"/>
    </source>
</evidence>
<dbReference type="Gene3D" id="2.40.50.100">
    <property type="match status" value="1"/>
</dbReference>
<keyword evidence="14" id="KW-1185">Reference proteome</keyword>
<evidence type="ECO:0000256" key="4">
    <source>
        <dbReference type="ARBA" id="ARBA00022475"/>
    </source>
</evidence>
<evidence type="ECO:0000256" key="8">
    <source>
        <dbReference type="ARBA" id="ARBA00023136"/>
    </source>
</evidence>
<dbReference type="PANTHER" id="PTHR30386:SF17">
    <property type="entry name" value="ALKALINE PROTEASE SECRETION PROTEIN APRE"/>
    <property type="match status" value="1"/>
</dbReference>
<evidence type="ECO:0000259" key="12">
    <source>
        <dbReference type="Pfam" id="PF26002"/>
    </source>
</evidence>
<evidence type="ECO:0000256" key="5">
    <source>
        <dbReference type="ARBA" id="ARBA00022519"/>
    </source>
</evidence>
<dbReference type="InterPro" id="IPR058781">
    <property type="entry name" value="HH_AprE-like"/>
</dbReference>
<dbReference type="GO" id="GO:0015031">
    <property type="term" value="P:protein transport"/>
    <property type="evidence" value="ECO:0007669"/>
    <property type="project" value="InterPro"/>
</dbReference>
<keyword evidence="3 9" id="KW-0813">Transport</keyword>
<evidence type="ECO:0000313" key="13">
    <source>
        <dbReference type="EMBL" id="QWK91589.1"/>
    </source>
</evidence>
<dbReference type="PANTHER" id="PTHR30386">
    <property type="entry name" value="MEMBRANE FUSION SUBUNIT OF EMRAB-TOLC MULTIDRUG EFFLUX PUMP"/>
    <property type="match status" value="1"/>
</dbReference>
<name>A0A975P8G4_9RHOB</name>
<gene>
    <name evidence="13" type="ORF">KM031_06840</name>
</gene>
<evidence type="ECO:0000256" key="2">
    <source>
        <dbReference type="ARBA" id="ARBA00009477"/>
    </source>
</evidence>
<dbReference type="Gene3D" id="1.10.287.470">
    <property type="entry name" value="Helix hairpin bin"/>
    <property type="match status" value="1"/>
</dbReference>
<protein>
    <recommendedName>
        <fullName evidence="9">Membrane fusion protein (MFP) family protein</fullName>
    </recommendedName>
</protein>
<dbReference type="Pfam" id="PF26002">
    <property type="entry name" value="Beta-barrel_AprE"/>
    <property type="match status" value="1"/>
</dbReference>
<dbReference type="Pfam" id="PF25994">
    <property type="entry name" value="HH_AprE"/>
    <property type="match status" value="1"/>
</dbReference>
<evidence type="ECO:0000256" key="7">
    <source>
        <dbReference type="ARBA" id="ARBA00022989"/>
    </source>
</evidence>
<evidence type="ECO:0000256" key="1">
    <source>
        <dbReference type="ARBA" id="ARBA00004377"/>
    </source>
</evidence>
<dbReference type="InterPro" id="IPR058982">
    <property type="entry name" value="Beta-barrel_AprE"/>
</dbReference>
<dbReference type="AlphaFoldDB" id="A0A975P8G4"/>
<organism evidence="13 14">
    <name type="scientific">Gemmobacter fulvus</name>
    <dbReference type="NCBI Taxonomy" id="2840474"/>
    <lineage>
        <taxon>Bacteria</taxon>
        <taxon>Pseudomonadati</taxon>
        <taxon>Pseudomonadota</taxon>
        <taxon>Alphaproteobacteria</taxon>
        <taxon>Rhodobacterales</taxon>
        <taxon>Paracoccaceae</taxon>
        <taxon>Gemmobacter</taxon>
    </lineage>
</organism>
<keyword evidence="6" id="KW-0812">Transmembrane</keyword>
<feature type="compositionally biased region" description="Pro residues" evidence="10">
    <location>
        <begin position="22"/>
        <end position="34"/>
    </location>
</feature>
<dbReference type="Gene3D" id="2.40.30.170">
    <property type="match status" value="1"/>
</dbReference>
<keyword evidence="7" id="KW-1133">Transmembrane helix</keyword>
<proteinExistence type="inferred from homology"/>
<dbReference type="EMBL" id="CP076361">
    <property type="protein sequence ID" value="QWK91589.1"/>
    <property type="molecule type" value="Genomic_DNA"/>
</dbReference>
<evidence type="ECO:0000256" key="9">
    <source>
        <dbReference type="RuleBase" id="RU365093"/>
    </source>
</evidence>
<feature type="compositionally biased region" description="Basic and acidic residues" evidence="10">
    <location>
        <begin position="1"/>
        <end position="14"/>
    </location>
</feature>
<feature type="domain" description="AprE-like long alpha-helical hairpin" evidence="11">
    <location>
        <begin position="141"/>
        <end position="328"/>
    </location>
</feature>
<dbReference type="NCBIfam" id="TIGR01843">
    <property type="entry name" value="type_I_hlyD"/>
    <property type="match status" value="1"/>
</dbReference>